<dbReference type="GO" id="GO:0046983">
    <property type="term" value="F:protein dimerization activity"/>
    <property type="evidence" value="ECO:0007669"/>
    <property type="project" value="InterPro"/>
</dbReference>
<evidence type="ECO:0000313" key="7">
    <source>
        <dbReference type="EMBL" id="MBA0620492.1"/>
    </source>
</evidence>
<dbReference type="SUPFAM" id="SSF55455">
    <property type="entry name" value="SRF-like"/>
    <property type="match status" value="1"/>
</dbReference>
<keyword evidence="2" id="KW-0805">Transcription regulation</keyword>
<evidence type="ECO:0000256" key="4">
    <source>
        <dbReference type="ARBA" id="ARBA00023163"/>
    </source>
</evidence>
<comment type="caution">
    <text evidence="7">The sequence shown here is derived from an EMBL/GenBank/DDBJ whole genome shotgun (WGS) entry which is preliminary data.</text>
</comment>
<dbReference type="GO" id="GO:0003677">
    <property type="term" value="F:DNA binding"/>
    <property type="evidence" value="ECO:0007669"/>
    <property type="project" value="UniProtKB-KW"/>
</dbReference>
<evidence type="ECO:0000256" key="3">
    <source>
        <dbReference type="ARBA" id="ARBA00023125"/>
    </source>
</evidence>
<dbReference type="EMBL" id="JABFAC010000008">
    <property type="protein sequence ID" value="MBA0620492.1"/>
    <property type="molecule type" value="Genomic_DNA"/>
</dbReference>
<accession>A0A7J8S4I4</accession>
<dbReference type="AlphaFoldDB" id="A0A7J8S4I4"/>
<dbReference type="InterPro" id="IPR002100">
    <property type="entry name" value="TF_MADSbox"/>
</dbReference>
<evidence type="ECO:0000256" key="1">
    <source>
        <dbReference type="ARBA" id="ARBA00004123"/>
    </source>
</evidence>
<protein>
    <recommendedName>
        <fullName evidence="6">MADS-box domain-containing protein</fullName>
    </recommendedName>
</protein>
<evidence type="ECO:0000256" key="2">
    <source>
        <dbReference type="ARBA" id="ARBA00023015"/>
    </source>
</evidence>
<dbReference type="Proteomes" id="UP000593561">
    <property type="component" value="Unassembled WGS sequence"/>
</dbReference>
<keyword evidence="4" id="KW-0804">Transcription</keyword>
<feature type="domain" description="MADS-box" evidence="6">
    <location>
        <begin position="1"/>
        <end position="25"/>
    </location>
</feature>
<evidence type="ECO:0000259" key="6">
    <source>
        <dbReference type="PROSITE" id="PS50066"/>
    </source>
</evidence>
<dbReference type="InterPro" id="IPR036879">
    <property type="entry name" value="TF_MADSbox_sf"/>
</dbReference>
<reference evidence="7 8" key="1">
    <citation type="journal article" date="2019" name="Genome Biol. Evol.">
        <title>Insights into the evolution of the New World diploid cottons (Gossypium, subgenus Houzingenia) based on genome sequencing.</title>
        <authorList>
            <person name="Grover C.E."/>
            <person name="Arick M.A. 2nd"/>
            <person name="Thrash A."/>
            <person name="Conover J.L."/>
            <person name="Sanders W.S."/>
            <person name="Peterson D.G."/>
            <person name="Frelichowski J.E."/>
            <person name="Scheffler J.A."/>
            <person name="Scheffler B.E."/>
            <person name="Wendel J.F."/>
        </authorList>
    </citation>
    <scope>NUCLEOTIDE SEQUENCE [LARGE SCALE GENOMIC DNA]</scope>
    <source>
        <strain evidence="7">27</strain>
        <tissue evidence="7">Leaf</tissue>
    </source>
</reference>
<keyword evidence="8" id="KW-1185">Reference proteome</keyword>
<dbReference type="GO" id="GO:0005634">
    <property type="term" value="C:nucleus"/>
    <property type="evidence" value="ECO:0007669"/>
    <property type="project" value="UniProtKB-SubCell"/>
</dbReference>
<sequence>MVRGKAQMKCIENDTSRQVTFSKQK</sequence>
<name>A0A7J8S4I4_GOSDV</name>
<organism evidence="7 8">
    <name type="scientific">Gossypium davidsonii</name>
    <name type="common">Davidson's cotton</name>
    <name type="synonym">Gossypium klotzschianum subsp. davidsonii</name>
    <dbReference type="NCBI Taxonomy" id="34287"/>
    <lineage>
        <taxon>Eukaryota</taxon>
        <taxon>Viridiplantae</taxon>
        <taxon>Streptophyta</taxon>
        <taxon>Embryophyta</taxon>
        <taxon>Tracheophyta</taxon>
        <taxon>Spermatophyta</taxon>
        <taxon>Magnoliopsida</taxon>
        <taxon>eudicotyledons</taxon>
        <taxon>Gunneridae</taxon>
        <taxon>Pentapetalae</taxon>
        <taxon>rosids</taxon>
        <taxon>malvids</taxon>
        <taxon>Malvales</taxon>
        <taxon>Malvaceae</taxon>
        <taxon>Malvoideae</taxon>
        <taxon>Gossypium</taxon>
    </lineage>
</organism>
<comment type="subcellular location">
    <subcellularLocation>
        <location evidence="1">Nucleus</location>
    </subcellularLocation>
</comment>
<dbReference type="PROSITE" id="PS50066">
    <property type="entry name" value="MADS_BOX_2"/>
    <property type="match status" value="1"/>
</dbReference>
<evidence type="ECO:0000256" key="5">
    <source>
        <dbReference type="ARBA" id="ARBA00023242"/>
    </source>
</evidence>
<evidence type="ECO:0000313" key="8">
    <source>
        <dbReference type="Proteomes" id="UP000593561"/>
    </source>
</evidence>
<keyword evidence="5" id="KW-0539">Nucleus</keyword>
<keyword evidence="3" id="KW-0238">DNA-binding</keyword>
<gene>
    <name evidence="7" type="ORF">Godav_006199</name>
</gene>
<proteinExistence type="predicted"/>